<sequence>MMQILHTSYEANKEAALQGLEHYYAEALEVAGETAPEFPTAYQEVNGQVSLEAHNSGSTVGRLLATYDDLTNSIRIDFLFVEKWQRGQNIGGLLIKHLEQDARSKSVQMMFVDTTLASAPDFYRKQGFEVIGQIENYPVLGDTYILMMKRL</sequence>
<evidence type="ECO:0000313" key="2">
    <source>
        <dbReference type="EMBL" id="MDT1063574.1"/>
    </source>
</evidence>
<dbReference type="SUPFAM" id="SSF55729">
    <property type="entry name" value="Acyl-CoA N-acyltransferases (Nat)"/>
    <property type="match status" value="1"/>
</dbReference>
<dbReference type="PROSITE" id="PS51186">
    <property type="entry name" value="GNAT"/>
    <property type="match status" value="1"/>
</dbReference>
<reference evidence="3" key="1">
    <citation type="submission" date="2023-07" db="EMBL/GenBank/DDBJ databases">
        <title>Characterization of two Paracoccaceae strains isolated from Phycosphere and proposal of Xinfangfangia lacusdiani sp. nov.</title>
        <authorList>
            <person name="Deng Y."/>
            <person name="Zhang Y.Q."/>
        </authorList>
    </citation>
    <scope>NUCLEOTIDE SEQUENCE [LARGE SCALE GENOMIC DNA]</scope>
    <source>
        <strain evidence="3">CPCC 101403</strain>
    </source>
</reference>
<evidence type="ECO:0000259" key="1">
    <source>
        <dbReference type="PROSITE" id="PS51186"/>
    </source>
</evidence>
<organism evidence="2 3">
    <name type="scientific">Paracoccus broussonetiae</name>
    <dbReference type="NCBI Taxonomy" id="3075834"/>
    <lineage>
        <taxon>Bacteria</taxon>
        <taxon>Pseudomonadati</taxon>
        <taxon>Pseudomonadota</taxon>
        <taxon>Alphaproteobacteria</taxon>
        <taxon>Rhodobacterales</taxon>
        <taxon>Paracoccaceae</taxon>
        <taxon>Paracoccus</taxon>
    </lineage>
</organism>
<dbReference type="Pfam" id="PF13673">
    <property type="entry name" value="Acetyltransf_10"/>
    <property type="match status" value="1"/>
</dbReference>
<dbReference type="InterPro" id="IPR000182">
    <property type="entry name" value="GNAT_dom"/>
</dbReference>
<feature type="domain" description="N-acetyltransferase" evidence="1">
    <location>
        <begin position="7"/>
        <end position="151"/>
    </location>
</feature>
<dbReference type="EMBL" id="JAVRQI010000013">
    <property type="protein sequence ID" value="MDT1063574.1"/>
    <property type="molecule type" value="Genomic_DNA"/>
</dbReference>
<name>A0ABU3EH47_9RHOB</name>
<keyword evidence="3" id="KW-1185">Reference proteome</keyword>
<evidence type="ECO:0000313" key="3">
    <source>
        <dbReference type="Proteomes" id="UP001251085"/>
    </source>
</evidence>
<proteinExistence type="predicted"/>
<dbReference type="CDD" id="cd04301">
    <property type="entry name" value="NAT_SF"/>
    <property type="match status" value="1"/>
</dbReference>
<comment type="caution">
    <text evidence="2">The sequence shown here is derived from an EMBL/GenBank/DDBJ whole genome shotgun (WGS) entry which is preliminary data.</text>
</comment>
<dbReference type="RefSeq" id="WP_311760661.1">
    <property type="nucleotide sequence ID" value="NZ_JAVRQI010000013.1"/>
</dbReference>
<dbReference type="Proteomes" id="UP001251085">
    <property type="component" value="Unassembled WGS sequence"/>
</dbReference>
<accession>A0ABU3EH47</accession>
<dbReference type="Gene3D" id="3.40.630.30">
    <property type="match status" value="1"/>
</dbReference>
<gene>
    <name evidence="2" type="ORF">RM190_17000</name>
</gene>
<protein>
    <submittedName>
        <fullName evidence="2">GNAT family N-acetyltransferase</fullName>
    </submittedName>
</protein>
<dbReference type="InterPro" id="IPR016181">
    <property type="entry name" value="Acyl_CoA_acyltransferase"/>
</dbReference>